<reference evidence="1" key="1">
    <citation type="submission" date="2021-01" db="EMBL/GenBank/DDBJ databases">
        <authorList>
            <person name="Corre E."/>
            <person name="Pelletier E."/>
            <person name="Niang G."/>
            <person name="Scheremetjew M."/>
            <person name="Finn R."/>
            <person name="Kale V."/>
            <person name="Holt S."/>
            <person name="Cochrane G."/>
            <person name="Meng A."/>
            <person name="Brown T."/>
            <person name="Cohen L."/>
        </authorList>
    </citation>
    <scope>NUCLEOTIDE SEQUENCE</scope>
    <source>
        <strain evidence="1">CCMP3346</strain>
    </source>
</reference>
<evidence type="ECO:0000313" key="1">
    <source>
        <dbReference type="EMBL" id="CAD9051674.1"/>
    </source>
</evidence>
<accession>A0A7S1JQV5</accession>
<name>A0A7S1JQV5_9ALVE</name>
<proteinExistence type="predicted"/>
<dbReference type="EMBL" id="HBGB01011729">
    <property type="protein sequence ID" value="CAD9051674.1"/>
    <property type="molecule type" value="Transcribed_RNA"/>
</dbReference>
<gene>
    <name evidence="1" type="ORF">VBRA1451_LOCUS6736</name>
</gene>
<sequence length="196" mass="21309">MALKPRSHRRDAKCVSGIVRQRQSGGLLSGESVSLSPSVEGYGWSGVTAFLPSSRCALHPVCVVHAHNSVSDWLTAQTSFRPSLEYMSIDLTKCSQQSLHVPFPLTTHQTIHIADNAHVPPTYLRKSDSPYPHQNALYPSVTVPGRMAGTPARLLPSKRVASGQSCWPHPHVVVVVVVHVSGGGRGGRVLRRDEDR</sequence>
<organism evidence="1">
    <name type="scientific">Vitrella brassicaformis</name>
    <dbReference type="NCBI Taxonomy" id="1169539"/>
    <lineage>
        <taxon>Eukaryota</taxon>
        <taxon>Sar</taxon>
        <taxon>Alveolata</taxon>
        <taxon>Colpodellida</taxon>
        <taxon>Vitrellaceae</taxon>
        <taxon>Vitrella</taxon>
    </lineage>
</organism>
<protein>
    <submittedName>
        <fullName evidence="1">Uncharacterized protein</fullName>
    </submittedName>
</protein>
<dbReference type="AlphaFoldDB" id="A0A7S1JQV5"/>